<protein>
    <recommendedName>
        <fullName evidence="3">RNA-binding protein</fullName>
    </recommendedName>
</protein>
<evidence type="ECO:0000313" key="1">
    <source>
        <dbReference type="EMBL" id="RMM53365.1"/>
    </source>
</evidence>
<proteinExistence type="predicted"/>
<dbReference type="EMBL" id="RBOJ01000035">
    <property type="protein sequence ID" value="RMM53365.1"/>
    <property type="molecule type" value="Genomic_DNA"/>
</dbReference>
<comment type="caution">
    <text evidence="1">The sequence shown here is derived from an EMBL/GenBank/DDBJ whole genome shotgun (WGS) entry which is preliminary data.</text>
</comment>
<organism evidence="1 2">
    <name type="scientific">Pseudomonas corrugata</name>
    <dbReference type="NCBI Taxonomy" id="47879"/>
    <lineage>
        <taxon>Bacteria</taxon>
        <taxon>Pseudomonadati</taxon>
        <taxon>Pseudomonadota</taxon>
        <taxon>Gammaproteobacteria</taxon>
        <taxon>Pseudomonadales</taxon>
        <taxon>Pseudomonadaceae</taxon>
        <taxon>Pseudomonas</taxon>
    </lineage>
</organism>
<accession>A0A3M3EUR6</accession>
<name>A0A3M3EUR6_9PSED</name>
<gene>
    <name evidence="1" type="ORF">ALQ77_05110</name>
</gene>
<dbReference type="STRING" id="47879.AXG94_09280"/>
<keyword evidence="2" id="KW-1185">Reference proteome</keyword>
<reference evidence="1 2" key="1">
    <citation type="submission" date="2018-08" db="EMBL/GenBank/DDBJ databases">
        <title>Recombination of ecologically and evolutionarily significant loci maintains genetic cohesion in the Pseudomonas syringae species complex.</title>
        <authorList>
            <person name="Dillon M."/>
            <person name="Thakur S."/>
            <person name="Almeida R.N.D."/>
            <person name="Weir B.S."/>
            <person name="Guttman D.S."/>
        </authorList>
    </citation>
    <scope>NUCLEOTIDE SEQUENCE [LARGE SCALE GENOMIC DNA]</scope>
    <source>
        <strain evidence="1 2">NCPPB2445</strain>
    </source>
</reference>
<sequence>MFVSANGYRPAGSRLTRRFLLPWRLCHSRYSFMAFRPLPAKAPAVLLREAKPLKAIFGHAKRLGHLQRLLDSQLQPAAREHCHVASWREGSLLLIVTDGHWATRLRYQQKRLLRQLQAFEEFASLTRILFKVQPPTVQVGAKGHTLDLSTDAAETIQATADGISDPSLRAALERLAAHARAKP</sequence>
<dbReference type="Proteomes" id="UP000270661">
    <property type="component" value="Unassembled WGS sequence"/>
</dbReference>
<dbReference type="InterPro" id="IPR007922">
    <property type="entry name" value="DciA-like"/>
</dbReference>
<dbReference type="Pfam" id="PF05258">
    <property type="entry name" value="DciA"/>
    <property type="match status" value="1"/>
</dbReference>
<evidence type="ECO:0000313" key="2">
    <source>
        <dbReference type="Proteomes" id="UP000270661"/>
    </source>
</evidence>
<evidence type="ECO:0008006" key="3">
    <source>
        <dbReference type="Google" id="ProtNLM"/>
    </source>
</evidence>
<dbReference type="AlphaFoldDB" id="A0A3M3EUR6"/>